<dbReference type="InterPro" id="IPR037214">
    <property type="entry name" value="TROVE_dom_sf"/>
</dbReference>
<evidence type="ECO:0000313" key="9">
    <source>
        <dbReference type="Proteomes" id="UP001064632"/>
    </source>
</evidence>
<dbReference type="InterPro" id="IPR040322">
    <property type="entry name" value="TROVE2"/>
</dbReference>
<dbReference type="PROSITE" id="PS50988">
    <property type="entry name" value="TROVE"/>
    <property type="match status" value="1"/>
</dbReference>
<comment type="similarity">
    <text evidence="2">Belongs to the Ro 60 kDa family.</text>
</comment>
<proteinExistence type="inferred from homology"/>
<comment type="subcellular location">
    <subcellularLocation>
        <location evidence="1">Cytoplasm</location>
    </subcellularLocation>
</comment>
<dbReference type="Proteomes" id="UP001064632">
    <property type="component" value="Chromosome"/>
</dbReference>
<keyword evidence="6" id="KW-0687">Ribonucleoprotein</keyword>
<protein>
    <submittedName>
        <fullName evidence="8">RNA-binding protein</fullName>
    </submittedName>
</protein>
<dbReference type="RefSeq" id="WP_261694803.1">
    <property type="nucleotide sequence ID" value="NZ_CP104694.1"/>
</dbReference>
<keyword evidence="3" id="KW-0963">Cytoplasm</keyword>
<evidence type="ECO:0000256" key="3">
    <source>
        <dbReference type="ARBA" id="ARBA00022490"/>
    </source>
</evidence>
<keyword evidence="5" id="KW-0694">RNA-binding</keyword>
<evidence type="ECO:0000313" key="8">
    <source>
        <dbReference type="EMBL" id="UXI67834.1"/>
    </source>
</evidence>
<dbReference type="SUPFAM" id="SSF140864">
    <property type="entry name" value="TROVE domain-like"/>
    <property type="match status" value="1"/>
</dbReference>
<dbReference type="PANTHER" id="PTHR14202:SF0">
    <property type="entry name" value="RNA-BINDING PROTEIN RO60"/>
    <property type="match status" value="1"/>
</dbReference>
<feature type="domain" description="TROVE" evidence="7">
    <location>
        <begin position="20"/>
        <end position="325"/>
    </location>
</feature>
<reference evidence="8" key="1">
    <citation type="submission" date="2022-09" db="EMBL/GenBank/DDBJ databases">
        <title>Tahibacter sp. nov., isolated from a fresh water.</title>
        <authorList>
            <person name="Baek J.H."/>
            <person name="Lee J.K."/>
            <person name="Kim J.M."/>
            <person name="Jeon C.O."/>
        </authorList>
    </citation>
    <scope>NUCLEOTIDE SEQUENCE</scope>
    <source>
        <strain evidence="8">W38</strain>
    </source>
</reference>
<keyword evidence="9" id="KW-1185">Reference proteome</keyword>
<dbReference type="InterPro" id="IPR056800">
    <property type="entry name" value="vWA_Ro60"/>
</dbReference>
<name>A0ABY6BCR2_9GAMM</name>
<dbReference type="Pfam" id="PF25045">
    <property type="entry name" value="vWA_Ro60"/>
    <property type="match status" value="1"/>
</dbReference>
<accession>A0ABY6BCR2</accession>
<organism evidence="8 9">
    <name type="scientific">Tahibacter amnicola</name>
    <dbReference type="NCBI Taxonomy" id="2976241"/>
    <lineage>
        <taxon>Bacteria</taxon>
        <taxon>Pseudomonadati</taxon>
        <taxon>Pseudomonadota</taxon>
        <taxon>Gammaproteobacteria</taxon>
        <taxon>Lysobacterales</taxon>
        <taxon>Rhodanobacteraceae</taxon>
        <taxon>Tahibacter</taxon>
    </lineage>
</organism>
<evidence type="ECO:0000256" key="6">
    <source>
        <dbReference type="ARBA" id="ARBA00023274"/>
    </source>
</evidence>
<evidence type="ECO:0000256" key="4">
    <source>
        <dbReference type="ARBA" id="ARBA00022723"/>
    </source>
</evidence>
<dbReference type="Gene3D" id="3.40.50.410">
    <property type="entry name" value="von Willebrand factor, type A domain"/>
    <property type="match status" value="1"/>
</dbReference>
<dbReference type="PANTHER" id="PTHR14202">
    <property type="entry name" value="60 KDA RIBONUCLEOPROTEIN SSA/RO"/>
    <property type="match status" value="1"/>
</dbReference>
<sequence length="517" mass="56105">MANQQLFASRRGAFVPAANTTNEAGGAAYQRDAVAALAVYAATGCLNGVFYADAQTQLAQVLRLCEAVPTEFVARTALYARQNAYMKDMPALLLAHLAQRDGALCEKIFDRVVDNGRMLRNFVQIVRSGVTGRKSLGTRPKRLVRQWLERASVDQILAAAVGQSPSLADVIRMVHPRPQDAEREALYAWLIDRPYKAEALPAKVQAYETFKQNHEGDVPDVPFLFLTNLPLTDAHWTAIARRASWQTARMNLNTFQRHGVFAKPDDVGHLAAKLRDPAHVARARAFPYQLFAAWNAITGDMPQPLRDALQDAMELATQNVPVLAGNVVVAVDVSGSMSSPVTGNRPGSTTKMRCVDVAALIAACVKRKNPSARVIPFNTQVVSVTLNPRDSITTQATTLANALGGGTTVSAPLARLNAEKAMVDTLIIVSDNQSWADTCKVAATATMKEWSTIKHRCPGAKLVCIDLQPYMTSQTVESADVLHVGGFSDAVFDVLGTVASNGLDMASWKQRIERISL</sequence>
<evidence type="ECO:0000256" key="5">
    <source>
        <dbReference type="ARBA" id="ARBA00022884"/>
    </source>
</evidence>
<dbReference type="InterPro" id="IPR036465">
    <property type="entry name" value="vWFA_dom_sf"/>
</dbReference>
<dbReference type="EMBL" id="CP104694">
    <property type="protein sequence ID" value="UXI67834.1"/>
    <property type="molecule type" value="Genomic_DNA"/>
</dbReference>
<dbReference type="SUPFAM" id="SSF53300">
    <property type="entry name" value="vWA-like"/>
    <property type="match status" value="1"/>
</dbReference>
<evidence type="ECO:0000256" key="2">
    <source>
        <dbReference type="ARBA" id="ARBA00007814"/>
    </source>
</evidence>
<evidence type="ECO:0000256" key="1">
    <source>
        <dbReference type="ARBA" id="ARBA00004496"/>
    </source>
</evidence>
<keyword evidence="4" id="KW-0479">Metal-binding</keyword>
<dbReference type="InterPro" id="IPR008858">
    <property type="entry name" value="TROVE_dom"/>
</dbReference>
<gene>
    <name evidence="8" type="ORF">N4264_24385</name>
</gene>
<evidence type="ECO:0000259" key="7">
    <source>
        <dbReference type="PROSITE" id="PS50988"/>
    </source>
</evidence>